<evidence type="ECO:0000313" key="2">
    <source>
        <dbReference type="EMBL" id="CCC46605.1"/>
    </source>
</evidence>
<dbReference type="VEuPathDB" id="TriTrypDB:TvY486_0200264"/>
<gene>
    <name evidence="2" type="ORF">TVY486_0200264</name>
</gene>
<dbReference type="EMBL" id="HE573018">
    <property type="protein sequence ID" value="CCC46605.1"/>
    <property type="molecule type" value="Genomic_DNA"/>
</dbReference>
<organism evidence="2">
    <name type="scientific">Trypanosoma vivax (strain Y486)</name>
    <dbReference type="NCBI Taxonomy" id="1055687"/>
    <lineage>
        <taxon>Eukaryota</taxon>
        <taxon>Discoba</taxon>
        <taxon>Euglenozoa</taxon>
        <taxon>Kinetoplastea</taxon>
        <taxon>Metakinetoplastina</taxon>
        <taxon>Trypanosomatida</taxon>
        <taxon>Trypanosomatidae</taxon>
        <taxon>Trypanosoma</taxon>
        <taxon>Duttonella</taxon>
    </lineage>
</organism>
<evidence type="ECO:0008006" key="3">
    <source>
        <dbReference type="Google" id="ProtNLM"/>
    </source>
</evidence>
<feature type="transmembrane region" description="Helical" evidence="1">
    <location>
        <begin position="38"/>
        <end position="61"/>
    </location>
</feature>
<proteinExistence type="predicted"/>
<reference evidence="2" key="1">
    <citation type="journal article" date="2012" name="Proc. Natl. Acad. Sci. U.S.A.">
        <title>Antigenic diversity is generated by distinct evolutionary mechanisms in African trypanosome species.</title>
        <authorList>
            <person name="Jackson A.P."/>
            <person name="Berry A."/>
            <person name="Aslett M."/>
            <person name="Allison H.C."/>
            <person name="Burton P."/>
            <person name="Vavrova-Anderson J."/>
            <person name="Brown R."/>
            <person name="Browne H."/>
            <person name="Corton N."/>
            <person name="Hauser H."/>
            <person name="Gamble J."/>
            <person name="Gilderthorp R."/>
            <person name="Marcello L."/>
            <person name="McQuillan J."/>
            <person name="Otto T.D."/>
            <person name="Quail M.A."/>
            <person name="Sanders M.J."/>
            <person name="van Tonder A."/>
            <person name="Ginger M.L."/>
            <person name="Field M.C."/>
            <person name="Barry J.D."/>
            <person name="Hertz-Fowler C."/>
            <person name="Berriman M."/>
        </authorList>
    </citation>
    <scope>NUCLEOTIDE SEQUENCE</scope>
    <source>
        <strain evidence="2">Y486</strain>
    </source>
</reference>
<sequence>MTSSDNVWQRATKPDKDPFLRNATAARRFLRSYRLLPYPVRMLGIVAIGFSLGSVVGLFAWQTGLFEAVIEKKDIRRHELDTFVVNFREDLLKWQQQDAERRKL</sequence>
<keyword evidence="1" id="KW-0812">Transmembrane</keyword>
<name>G0TRN5_TRYVY</name>
<dbReference type="OMA" id="VIEVFAC"/>
<accession>G0TRN5</accession>
<evidence type="ECO:0000256" key="1">
    <source>
        <dbReference type="SAM" id="Phobius"/>
    </source>
</evidence>
<keyword evidence="1" id="KW-0472">Membrane</keyword>
<keyword evidence="1" id="KW-1133">Transmembrane helix</keyword>
<dbReference type="AlphaFoldDB" id="G0TRN5"/>
<protein>
    <recommendedName>
        <fullName evidence="3">Transmembrane protein</fullName>
    </recommendedName>
</protein>